<dbReference type="STRING" id="1225564.AA309_18760"/>
<name>A0A0H1R9Y8_9HYPH</name>
<feature type="compositionally biased region" description="Basic and acidic residues" evidence="3">
    <location>
        <begin position="211"/>
        <end position="221"/>
    </location>
</feature>
<dbReference type="InterPro" id="IPR008978">
    <property type="entry name" value="HSP20-like_chaperone"/>
</dbReference>
<feature type="region of interest" description="Disordered" evidence="3">
    <location>
        <begin position="149"/>
        <end position="221"/>
    </location>
</feature>
<feature type="compositionally biased region" description="Gly residues" evidence="3">
    <location>
        <begin position="181"/>
        <end position="195"/>
    </location>
</feature>
<evidence type="ECO:0000256" key="1">
    <source>
        <dbReference type="PROSITE-ProRule" id="PRU00285"/>
    </source>
</evidence>
<dbReference type="PANTHER" id="PTHR11527">
    <property type="entry name" value="HEAT-SHOCK PROTEIN 20 FAMILY MEMBER"/>
    <property type="match status" value="1"/>
</dbReference>
<comment type="caution">
    <text evidence="5">The sequence shown here is derived from an EMBL/GenBank/DDBJ whole genome shotgun (WGS) entry which is preliminary data.</text>
</comment>
<dbReference type="InterPro" id="IPR002068">
    <property type="entry name" value="A-crystallin/Hsp20_dom"/>
</dbReference>
<organism evidence="5 6">
    <name type="scientific">Microvirga vignae</name>
    <dbReference type="NCBI Taxonomy" id="1225564"/>
    <lineage>
        <taxon>Bacteria</taxon>
        <taxon>Pseudomonadati</taxon>
        <taxon>Pseudomonadota</taxon>
        <taxon>Alphaproteobacteria</taxon>
        <taxon>Hyphomicrobiales</taxon>
        <taxon>Methylobacteriaceae</taxon>
        <taxon>Microvirga</taxon>
    </lineage>
</organism>
<dbReference type="InterPro" id="IPR031107">
    <property type="entry name" value="Small_HSP"/>
</dbReference>
<dbReference type="PROSITE" id="PS01031">
    <property type="entry name" value="SHSP"/>
    <property type="match status" value="1"/>
</dbReference>
<feature type="domain" description="SHSP" evidence="4">
    <location>
        <begin position="50"/>
        <end position="163"/>
    </location>
</feature>
<dbReference type="PATRIC" id="fig|1225564.3.peg.4911"/>
<dbReference type="Proteomes" id="UP000035489">
    <property type="component" value="Unassembled WGS sequence"/>
</dbReference>
<comment type="similarity">
    <text evidence="1 2">Belongs to the small heat shock protein (HSP20) family.</text>
</comment>
<dbReference type="CDD" id="cd06464">
    <property type="entry name" value="ACD_sHsps-like"/>
    <property type="match status" value="1"/>
</dbReference>
<dbReference type="Pfam" id="PF00011">
    <property type="entry name" value="HSP20"/>
    <property type="match status" value="1"/>
</dbReference>
<dbReference type="OrthoDB" id="9808910at2"/>
<reference evidence="5 6" key="1">
    <citation type="submission" date="2015-05" db="EMBL/GenBank/DDBJ databases">
        <title>Draft genome sequence of Microvirga vignae strain BR3299, a novel nitrogen fixing bacteria isolated from Brazil semi-aired region.</title>
        <authorList>
            <person name="Zilli J.E."/>
            <person name="Passos S.R."/>
            <person name="Leite J."/>
            <person name="Baldani J.I."/>
            <person name="Xavier G.R."/>
            <person name="Rumjaneck N.G."/>
            <person name="Simoes-Araujo J.L."/>
        </authorList>
    </citation>
    <scope>NUCLEOTIDE SEQUENCE [LARGE SCALE GENOMIC DNA]</scope>
    <source>
        <strain evidence="5 6">BR3299</strain>
    </source>
</reference>
<gene>
    <name evidence="5" type="ORF">AA309_18760</name>
</gene>
<sequence>MARNPLTPFRSGFGLLGGDDPFFSLHREMNRLFDDVLRGTGLPSTGQQGEGGNFITAQMNVSETQNEIRITAELPGVSEQDIDISLEDDMLTIRGEKKFERTDEKENFHFMECSYGTFQRSVRLPFPVNPDQVQAGYENGVLTVTVPKTGRPERSHRIQIQGRAAGGPGGQVIEGTQAGQGTTGVGEGSQRGGAGSEAPQAKQGAKQGKGASEKASRAAGK</sequence>
<evidence type="ECO:0000259" key="4">
    <source>
        <dbReference type="PROSITE" id="PS01031"/>
    </source>
</evidence>
<keyword evidence="6" id="KW-1185">Reference proteome</keyword>
<accession>A0A0H1R9Y8</accession>
<evidence type="ECO:0000256" key="2">
    <source>
        <dbReference type="RuleBase" id="RU003616"/>
    </source>
</evidence>
<proteinExistence type="inferred from homology"/>
<dbReference type="AlphaFoldDB" id="A0A0H1R9Y8"/>
<dbReference type="Gene3D" id="2.60.40.790">
    <property type="match status" value="1"/>
</dbReference>
<dbReference type="SUPFAM" id="SSF49764">
    <property type="entry name" value="HSP20-like chaperones"/>
    <property type="match status" value="1"/>
</dbReference>
<evidence type="ECO:0000256" key="3">
    <source>
        <dbReference type="SAM" id="MobiDB-lite"/>
    </source>
</evidence>
<dbReference type="RefSeq" id="WP_047190548.1">
    <property type="nucleotide sequence ID" value="NZ_LCYG01000049.1"/>
</dbReference>
<feature type="compositionally biased region" description="Low complexity" evidence="3">
    <location>
        <begin position="200"/>
        <end position="210"/>
    </location>
</feature>
<dbReference type="EMBL" id="LCYG01000049">
    <property type="protein sequence ID" value="KLK91686.1"/>
    <property type="molecule type" value="Genomic_DNA"/>
</dbReference>
<evidence type="ECO:0000313" key="5">
    <source>
        <dbReference type="EMBL" id="KLK91686.1"/>
    </source>
</evidence>
<evidence type="ECO:0000313" key="6">
    <source>
        <dbReference type="Proteomes" id="UP000035489"/>
    </source>
</evidence>
<protein>
    <submittedName>
        <fullName evidence="5">Type III effector protein</fullName>
    </submittedName>
</protein>